<keyword evidence="8" id="KW-0175">Coiled coil</keyword>
<dbReference type="GO" id="GO:0016020">
    <property type="term" value="C:membrane"/>
    <property type="evidence" value="ECO:0007669"/>
    <property type="project" value="UniProtKB-SubCell"/>
</dbReference>
<keyword evidence="3" id="KW-0309">Germination</keyword>
<comment type="similarity">
    <text evidence="2">Belongs to the GerABKC lipoprotein family.</text>
</comment>
<comment type="caution">
    <text evidence="12">The sequence shown here is derived from an EMBL/GenBank/DDBJ whole genome shotgun (WGS) entry which is preliminary data.</text>
</comment>
<dbReference type="NCBIfam" id="TIGR02887">
    <property type="entry name" value="spore_ger_x_C"/>
    <property type="match status" value="1"/>
</dbReference>
<dbReference type="InterPro" id="IPR008844">
    <property type="entry name" value="Spore_GerAC-like"/>
</dbReference>
<evidence type="ECO:0000256" key="6">
    <source>
        <dbReference type="ARBA" id="ARBA00023139"/>
    </source>
</evidence>
<evidence type="ECO:0000313" key="13">
    <source>
        <dbReference type="Proteomes" id="UP000297597"/>
    </source>
</evidence>
<evidence type="ECO:0000256" key="7">
    <source>
        <dbReference type="ARBA" id="ARBA00023288"/>
    </source>
</evidence>
<dbReference type="PANTHER" id="PTHR35789:SF1">
    <property type="entry name" value="SPORE GERMINATION PROTEIN B3"/>
    <property type="match status" value="1"/>
</dbReference>
<evidence type="ECO:0000259" key="11">
    <source>
        <dbReference type="Pfam" id="PF25198"/>
    </source>
</evidence>
<dbReference type="InterPro" id="IPR057336">
    <property type="entry name" value="GerAC_N"/>
</dbReference>
<reference evidence="12 13" key="1">
    <citation type="journal article" date="2018" name="Environ. Microbiol.">
        <title>Novel energy conservation strategies and behaviour of Pelotomaculum schinkii driving syntrophic propionate catabolism.</title>
        <authorList>
            <person name="Hidalgo-Ahumada C.A.P."/>
            <person name="Nobu M.K."/>
            <person name="Narihiro T."/>
            <person name="Tamaki H."/>
            <person name="Liu W.T."/>
            <person name="Kamagata Y."/>
            <person name="Stams A.J.M."/>
            <person name="Imachi H."/>
            <person name="Sousa D.Z."/>
        </authorList>
    </citation>
    <scope>NUCLEOTIDE SEQUENCE [LARGE SCALE GENOMIC DNA]</scope>
    <source>
        <strain evidence="12 13">MGP</strain>
    </source>
</reference>
<dbReference type="Pfam" id="PF25198">
    <property type="entry name" value="Spore_GerAC_N"/>
    <property type="match status" value="1"/>
</dbReference>
<dbReference type="GO" id="GO:0009847">
    <property type="term" value="P:spore germination"/>
    <property type="evidence" value="ECO:0007669"/>
    <property type="project" value="InterPro"/>
</dbReference>
<name>A0A4Y7RVK0_9FIRM</name>
<dbReference type="RefSeq" id="WP_134212633.1">
    <property type="nucleotide sequence ID" value="NZ_QFFZ01000005.1"/>
</dbReference>
<evidence type="ECO:0000313" key="12">
    <source>
        <dbReference type="EMBL" id="TEB12780.1"/>
    </source>
</evidence>
<evidence type="ECO:0000256" key="8">
    <source>
        <dbReference type="SAM" id="Coils"/>
    </source>
</evidence>
<evidence type="ECO:0000256" key="3">
    <source>
        <dbReference type="ARBA" id="ARBA00022544"/>
    </source>
</evidence>
<organism evidence="12 13">
    <name type="scientific">Pelotomaculum propionicicum</name>
    <dbReference type="NCBI Taxonomy" id="258475"/>
    <lineage>
        <taxon>Bacteria</taxon>
        <taxon>Bacillati</taxon>
        <taxon>Bacillota</taxon>
        <taxon>Clostridia</taxon>
        <taxon>Eubacteriales</taxon>
        <taxon>Desulfotomaculaceae</taxon>
        <taxon>Pelotomaculum</taxon>
    </lineage>
</organism>
<dbReference type="AlphaFoldDB" id="A0A4Y7RVK0"/>
<evidence type="ECO:0000256" key="2">
    <source>
        <dbReference type="ARBA" id="ARBA00007886"/>
    </source>
</evidence>
<feature type="region of interest" description="Disordered" evidence="9">
    <location>
        <begin position="221"/>
        <end position="247"/>
    </location>
</feature>
<evidence type="ECO:0000259" key="10">
    <source>
        <dbReference type="Pfam" id="PF05504"/>
    </source>
</evidence>
<dbReference type="PROSITE" id="PS51257">
    <property type="entry name" value="PROKAR_LIPOPROTEIN"/>
    <property type="match status" value="1"/>
</dbReference>
<dbReference type="InterPro" id="IPR046953">
    <property type="entry name" value="Spore_GerAC-like_C"/>
</dbReference>
<evidence type="ECO:0000256" key="5">
    <source>
        <dbReference type="ARBA" id="ARBA00023136"/>
    </source>
</evidence>
<dbReference type="InterPro" id="IPR038501">
    <property type="entry name" value="Spore_GerAC_C_sf"/>
</dbReference>
<evidence type="ECO:0000256" key="9">
    <source>
        <dbReference type="SAM" id="MobiDB-lite"/>
    </source>
</evidence>
<dbReference type="Proteomes" id="UP000297597">
    <property type="component" value="Unassembled WGS sequence"/>
</dbReference>
<dbReference type="Pfam" id="PF05504">
    <property type="entry name" value="Spore_GerAC"/>
    <property type="match status" value="1"/>
</dbReference>
<feature type="compositionally biased region" description="Polar residues" evidence="9">
    <location>
        <begin position="222"/>
        <end position="238"/>
    </location>
</feature>
<keyword evidence="13" id="KW-1185">Reference proteome</keyword>
<keyword evidence="4" id="KW-0732">Signal</keyword>
<keyword evidence="6" id="KW-0564">Palmitate</keyword>
<dbReference type="Gene3D" id="3.30.300.210">
    <property type="entry name" value="Nutrient germinant receptor protein C, domain 3"/>
    <property type="match status" value="1"/>
</dbReference>
<accession>A0A4Y7RVK0</accession>
<evidence type="ECO:0000256" key="4">
    <source>
        <dbReference type="ARBA" id="ARBA00022729"/>
    </source>
</evidence>
<keyword evidence="7" id="KW-0449">Lipoprotein</keyword>
<dbReference type="EMBL" id="QFFZ01000005">
    <property type="protein sequence ID" value="TEB12780.1"/>
    <property type="molecule type" value="Genomic_DNA"/>
</dbReference>
<feature type="coiled-coil region" evidence="8">
    <location>
        <begin position="337"/>
        <end position="364"/>
    </location>
</feature>
<dbReference type="PANTHER" id="PTHR35789">
    <property type="entry name" value="SPORE GERMINATION PROTEIN B3"/>
    <property type="match status" value="1"/>
</dbReference>
<sequence>MTFRKKFKIKTIVGLFLLVLISLTMTGCWNRREMNDITLSTAIGIDRVVVDGRPIFLFSVLAARPAVPSGGATAGGGGGTTGPRVAGVGTVISTEGETVYDAIRNYSMRTSRQLFLSHSLVIVFGEEMAKEGIGEVLDFCNRQKDIRERTWVVVCEGLARDALQSQPEMESITSVELNKMIPLNQSRASKVAIANLFQVTRDLLTPGKEAAVSNIKLFVPPETSSPIRPTGPAQTPGSPSGKGGGAEIQAQNKTFALSGAAVFRGDRMVGRMDEEETQGMLFIKNQADGGIIPIAFSAPEKNASFLYRDVKAKVKPVINEDGSIMFEIRINGKVELQEQKNAAIDIAEEDIKHAEELINQEVERRCIKAVARSKELKSDVFGFGEKIYRSKPKAWEEIQSQWGEIFPTVIVSVTADFKIEHLGLINKPIVIQ</sequence>
<proteinExistence type="inferred from homology"/>
<dbReference type="OrthoDB" id="9816067at2"/>
<evidence type="ECO:0000256" key="1">
    <source>
        <dbReference type="ARBA" id="ARBA00004635"/>
    </source>
</evidence>
<gene>
    <name evidence="12" type="primary">gerBC_1</name>
    <name evidence="12" type="ORF">Pmgp_00756</name>
</gene>
<keyword evidence="5" id="KW-0472">Membrane</keyword>
<comment type="subcellular location">
    <subcellularLocation>
        <location evidence="1">Membrane</location>
        <topology evidence="1">Lipid-anchor</topology>
    </subcellularLocation>
</comment>
<feature type="domain" description="Spore germination GerAC-like C-terminal" evidence="10">
    <location>
        <begin position="258"/>
        <end position="423"/>
    </location>
</feature>
<feature type="domain" description="Spore germination protein N-terminal" evidence="11">
    <location>
        <begin position="30"/>
        <end position="216"/>
    </location>
</feature>
<protein>
    <submittedName>
        <fullName evidence="12">Spore germination protein B3</fullName>
    </submittedName>
</protein>